<dbReference type="EMBL" id="AUZY01011238">
    <property type="protein sequence ID" value="EQD35621.1"/>
    <property type="molecule type" value="Genomic_DNA"/>
</dbReference>
<evidence type="ECO:0000313" key="1">
    <source>
        <dbReference type="EMBL" id="EQD35621.1"/>
    </source>
</evidence>
<reference evidence="1" key="1">
    <citation type="submission" date="2013-08" db="EMBL/GenBank/DDBJ databases">
        <authorList>
            <person name="Mendez C."/>
            <person name="Richter M."/>
            <person name="Ferrer M."/>
            <person name="Sanchez J."/>
        </authorList>
    </citation>
    <scope>NUCLEOTIDE SEQUENCE</scope>
</reference>
<proteinExistence type="predicted"/>
<reference evidence="1" key="2">
    <citation type="journal article" date="2014" name="ISME J.">
        <title>Microbial stratification in low pH oxic and suboxic macroscopic growths along an acid mine drainage.</title>
        <authorList>
            <person name="Mendez-Garcia C."/>
            <person name="Mesa V."/>
            <person name="Sprenger R.R."/>
            <person name="Richter M."/>
            <person name="Diez M.S."/>
            <person name="Solano J."/>
            <person name="Bargiela R."/>
            <person name="Golyshina O.V."/>
            <person name="Manteca A."/>
            <person name="Ramos J.L."/>
            <person name="Gallego J.R."/>
            <person name="Llorente I."/>
            <person name="Martins Dos Santos V.A."/>
            <person name="Jensen O.N."/>
            <person name="Pelaez A.I."/>
            <person name="Sanchez J."/>
            <person name="Ferrer M."/>
        </authorList>
    </citation>
    <scope>NUCLEOTIDE SEQUENCE</scope>
</reference>
<organism evidence="1">
    <name type="scientific">mine drainage metagenome</name>
    <dbReference type="NCBI Taxonomy" id="410659"/>
    <lineage>
        <taxon>unclassified sequences</taxon>
        <taxon>metagenomes</taxon>
        <taxon>ecological metagenomes</taxon>
    </lineage>
</organism>
<feature type="non-terminal residue" evidence="1">
    <location>
        <position position="163"/>
    </location>
</feature>
<accession>T0YJL7</accession>
<sequence>MRAELPTRLKLKNVSYHGADGRLTGLEASDPARARTGAVLGEHLEAVCAYLRQVAPHLSAGTVLTKCSFRPIQERGRKLKPHASNELIHIDAGAYGATHGDRILRFFVNVNPSEDRVWATKGDIQEVLARHGVQSGLLDNAGRCRLRIRKNPADHAFTLTVRA</sequence>
<dbReference type="AlphaFoldDB" id="T0YJL7"/>
<gene>
    <name evidence="1" type="ORF">B1B_16848</name>
</gene>
<dbReference type="Pfam" id="PF11004">
    <property type="entry name" value="Kdo_hydroxy"/>
    <property type="match status" value="1"/>
</dbReference>
<dbReference type="InterPro" id="IPR021266">
    <property type="entry name" value="Kdo_hydroxlase"/>
</dbReference>
<comment type="caution">
    <text evidence="1">The sequence shown here is derived from an EMBL/GenBank/DDBJ whole genome shotgun (WGS) entry which is preliminary data.</text>
</comment>
<protein>
    <submittedName>
        <fullName evidence="1">Uncharacterized protein</fullName>
    </submittedName>
</protein>
<name>T0YJL7_9ZZZZ</name>